<proteinExistence type="predicted"/>
<evidence type="ECO:0000256" key="1">
    <source>
        <dbReference type="SAM" id="Phobius"/>
    </source>
</evidence>
<evidence type="ECO:0000313" key="3">
    <source>
        <dbReference type="Proteomes" id="UP001245683"/>
    </source>
</evidence>
<keyword evidence="1" id="KW-0472">Membrane</keyword>
<evidence type="ECO:0000313" key="2">
    <source>
        <dbReference type="EMBL" id="MDV3103192.1"/>
    </source>
</evidence>
<organism evidence="2 3">
    <name type="scientific">Thermococcus waiotapuensis</name>
    <dbReference type="NCBI Taxonomy" id="90909"/>
    <lineage>
        <taxon>Archaea</taxon>
        <taxon>Methanobacteriati</taxon>
        <taxon>Methanobacteriota</taxon>
        <taxon>Thermococci</taxon>
        <taxon>Thermococcales</taxon>
        <taxon>Thermococcaceae</taxon>
        <taxon>Thermococcus</taxon>
    </lineage>
</organism>
<feature type="transmembrane region" description="Helical" evidence="1">
    <location>
        <begin position="6"/>
        <end position="24"/>
    </location>
</feature>
<keyword evidence="3" id="KW-1185">Reference proteome</keyword>
<dbReference type="RefSeq" id="WP_315339643.1">
    <property type="nucleotide sequence ID" value="NZ_JAVDZE010000001.1"/>
</dbReference>
<feature type="transmembrane region" description="Helical" evidence="1">
    <location>
        <begin position="31"/>
        <end position="48"/>
    </location>
</feature>
<dbReference type="Proteomes" id="UP001245683">
    <property type="component" value="Unassembled WGS sequence"/>
</dbReference>
<name>A0AAE4T1G8_9EURY</name>
<comment type="caution">
    <text evidence="2">The sequence shown here is derived from an EMBL/GenBank/DDBJ whole genome shotgun (WGS) entry which is preliminary data.</text>
</comment>
<keyword evidence="1" id="KW-0812">Transmembrane</keyword>
<reference evidence="2 3" key="1">
    <citation type="submission" date="2023-08" db="EMBL/GenBank/DDBJ databases">
        <title>Draft genome sequence of Thermococcus waiotapuensis WT1T, a thermophilic sulphur-dependent archaeon from order Thermococcales.</title>
        <authorList>
            <person name="Manners S.H."/>
            <person name="Carere C.R."/>
            <person name="Dhami M.K."/>
            <person name="Dobson R.C.J."/>
            <person name="Stott M.B."/>
        </authorList>
    </citation>
    <scope>NUCLEOTIDE SEQUENCE [LARGE SCALE GENOMIC DNA]</scope>
    <source>
        <strain evidence="2 3">WT1</strain>
    </source>
</reference>
<keyword evidence="1" id="KW-1133">Transmembrane helix</keyword>
<protein>
    <submittedName>
        <fullName evidence="2">Uncharacterized protein</fullName>
    </submittedName>
</protein>
<dbReference type="AlphaFoldDB" id="A0AAE4T1G8"/>
<dbReference type="EMBL" id="JAVDZE010000001">
    <property type="protein sequence ID" value="MDV3103192.1"/>
    <property type="molecule type" value="Genomic_DNA"/>
</dbReference>
<accession>A0AAE4T1G8</accession>
<gene>
    <name evidence="2" type="ORF">RBI02_01330</name>
</gene>
<sequence length="49" mass="5624">MDAIGFIIGASFLFYFLGVGILAIKRKRDEAWWALVIGALLLLTWIRFH</sequence>